<evidence type="ECO:0000313" key="3">
    <source>
        <dbReference type="Proteomes" id="UP000345637"/>
    </source>
</evidence>
<feature type="transmembrane region" description="Helical" evidence="1">
    <location>
        <begin position="38"/>
        <end position="58"/>
    </location>
</feature>
<evidence type="ECO:0000256" key="1">
    <source>
        <dbReference type="SAM" id="Phobius"/>
    </source>
</evidence>
<organism evidence="2 3">
    <name type="scientific">Raoultella planticola</name>
    <name type="common">Klebsiella planticola</name>
    <dbReference type="NCBI Taxonomy" id="575"/>
    <lineage>
        <taxon>Bacteria</taxon>
        <taxon>Pseudomonadati</taxon>
        <taxon>Pseudomonadota</taxon>
        <taxon>Gammaproteobacteria</taxon>
        <taxon>Enterobacterales</taxon>
        <taxon>Enterobacteriaceae</taxon>
        <taxon>Klebsiella/Raoultella group</taxon>
        <taxon>Raoultella</taxon>
    </lineage>
</organism>
<sequence length="126" mass="13340">MTLIIGQRIGDGGRFTVGYLAQHADVQQPVTVKIMLNMQAAGGGGVVVAGVVLTILAFSGIQRRREMGPFCQSERAGQPFLIEVVVAEVALQHRLVGQLEVERQTGILVALTATVGIGCCRPDPTD</sequence>
<reference evidence="2 3" key="1">
    <citation type="submission" date="2019-03" db="EMBL/GenBank/DDBJ databases">
        <authorList>
            <consortium name="Pathogen Informatics"/>
        </authorList>
    </citation>
    <scope>NUCLEOTIDE SEQUENCE [LARGE SCALE GENOMIC DNA]</scope>
    <source>
        <strain evidence="2 3">NCTC12998</strain>
    </source>
</reference>
<gene>
    <name evidence="2" type="ORF">NCTC12998_06574</name>
</gene>
<dbReference type="Proteomes" id="UP000345637">
    <property type="component" value="Unassembled WGS sequence"/>
</dbReference>
<dbReference type="EMBL" id="CAADJE010000036">
    <property type="protein sequence ID" value="VFS88722.1"/>
    <property type="molecule type" value="Genomic_DNA"/>
</dbReference>
<evidence type="ECO:0000313" key="2">
    <source>
        <dbReference type="EMBL" id="VFS88722.1"/>
    </source>
</evidence>
<accession>A0A485CVC4</accession>
<keyword evidence="1" id="KW-0812">Transmembrane</keyword>
<name>A0A485CVC4_RAOPL</name>
<dbReference type="AlphaFoldDB" id="A0A485CVC4"/>
<proteinExistence type="predicted"/>
<keyword evidence="1" id="KW-0472">Membrane</keyword>
<keyword evidence="1" id="KW-1133">Transmembrane helix</keyword>
<protein>
    <submittedName>
        <fullName evidence="2">Uncharacterized protein</fullName>
    </submittedName>
</protein>